<sequence>MKFPVDLLANVSQAELERLSHNYMNNLLYSNPDCPDHLALSDFTQVTIDISSVGFVPLYGCGGEQKILALFSPSDPFIAVALYLMDRWWAVDDILKTADPTRGGAVEVKTMGEKIVLYILNRVVYRAKEMSPEELPFLCHGEKDHAKILWNDGEAAGFYSVKPAGSFCSSFSTRSYQLPVMDSIFVRRCQRGKGFGLQMLEDFVLSFQEDCLGLRYPISKFMYKVCEKYLCQYPGDTDLLWEVQSIGGPKQRTNIARKIQAMDQSAVSRSLTFTEEALVITERTQKDVVITTQIKTAGSMECTVEIVEEVTVLSVSKVSDAAVPLTARGGSSGSKRRKMGEKIGEDKSEKVIRIEDIEAESPSEDQVSARQKTELHISELVKTEGMSSVAPEEQGEIMVDTAPDDAAKMLDHPNTILAHQDLEEADVTLAPTTEEPQLGDDAPQNLNSVSCDSQITVENVASEIEEDTAALAVSKEQEPSLSTCVTSENGEAGKTGRANVEAVTTVQSTTPRWRSTLPDTAATAVPKENEDEIVTDPSENEQNGEEVETSVIQNKTDVPDNEIDEPPAEAAGEEKADEQAAYKQVEEHHQVANDAVTVTVTMEEEQCAISEMCADREADTPGGDDAEGDLPVAEEEAPVVETRALRRKTKTSTATPRRKTTRSREQVDAQEAEQKDAVEVITGLESVPPTEVDERKAPEEDEIEVENEDLVTAEVESEEGTMTMTVEEEDTAGVTAAADELVQEETDAPLPSPPTDSAVLPPVEEEATPSAEEQQSEDMATQLSDLRRMSVVLVDLQKAHHDVQDEAAATEEGLPVRKTAAEAEEEAAKIQDPGEGRDEETAKEEEATRGNVEEQKLIVTETRTPRSGKQAVEATPRTRGRPRKGKVRKEAASVIQAEEPAVHVRVLRTGRKSVPITQRSTTKKTCKQLQEEEEGGAESTAVEAREEEEEQQMTNQEKEERLEERDATEQVENIEAEMALEKEDIVAEQGQDAMEDQSEGKSQTSAERQVEASSEEYDEGNSSLGAEEVELPSVAATRSLRSGGKMSKAPPKTRSRPSKTESDEEVEELEPPVVRIIPKRGRKSVRRSHKQLQKTEEGPEESVEEAEVQEEAAGPGLAEDPPTEVDERKAPEEDEIEVENEDLVTAEVESEEGTMTMTVEEEDTAGVTAAADELVQEETDAPLPSPPTDSAVLPPVEEEATPSAEEQQSEDMATQLSDLRRMTVVLVDLQKAHHDVQDEAAATEEGLPVRKTAAEAEEEAANHHDAQEDGQVDCTETVADEDTEASFEQHDHEVKTSVVAEEAVAKQDIVEGEQSTSTSEMAEGAQETMLTAKDEQANDASEEEAPVVERVRSSGEKALRATTKKPDDKQEEEAPGEKITEEVEPSLEIRVLRKGRKPAEAAPRRPSKIARTQYQTEEAGEEEATPAEEIEGEEEEAGPESPEEKGIEVEEMKKEEKAHNAAGEECTVGHAEQTKDASTAEAGVLEEEDNSVEAVYGIGTNTFLPTSVEVEEINTAVEEETTVVEQPTAAAEVGSDAAIAEEEALVENALVVAEEDTPAATKRAFRSKQKASPATPSPRSRRQKVDSPRRSVRKRTKVDYRENNVGERDETEANTDKEKEVPVASDEDQGANKSECSSNADEVGEAAGSSQEDEEFEQNTSEEEEEPIVIGKRVLRGRSVPSVIITPQSKSRCRSSKVSSEEKSPRSAQKRKSTEVTRKSKRLSRV</sequence>
<feature type="compositionally biased region" description="Basic residues" evidence="1">
    <location>
        <begin position="878"/>
        <end position="887"/>
    </location>
</feature>
<feature type="region of interest" description="Disordered" evidence="1">
    <location>
        <begin position="1305"/>
        <end position="1487"/>
    </location>
</feature>
<gene>
    <name evidence="2" type="primary">LOC117736705</name>
</gene>
<accession>A0A8C2YZT8</accession>
<dbReference type="OrthoDB" id="8954808at2759"/>
<feature type="compositionally biased region" description="Basic and acidic residues" evidence="1">
    <location>
        <begin position="1442"/>
        <end position="1459"/>
    </location>
</feature>
<feature type="region of interest" description="Disordered" evidence="1">
    <location>
        <begin position="518"/>
        <end position="587"/>
    </location>
</feature>
<feature type="region of interest" description="Disordered" evidence="1">
    <location>
        <begin position="801"/>
        <end position="894"/>
    </location>
</feature>
<name>A0A8C2YZT8_CYCLU</name>
<evidence type="ECO:0000313" key="3">
    <source>
        <dbReference type="Proteomes" id="UP000694565"/>
    </source>
</evidence>
<dbReference type="RefSeq" id="XP_034398104.1">
    <property type="nucleotide sequence ID" value="XM_034542213.1"/>
</dbReference>
<feature type="region of interest" description="Disordered" evidence="1">
    <location>
        <begin position="741"/>
        <end position="780"/>
    </location>
</feature>
<evidence type="ECO:0008006" key="4">
    <source>
        <dbReference type="Google" id="ProtNLM"/>
    </source>
</evidence>
<evidence type="ECO:0000313" key="2">
    <source>
        <dbReference type="Ensembl" id="ENSCLMP00005009402.1"/>
    </source>
</evidence>
<feature type="compositionally biased region" description="Acidic residues" evidence="1">
    <location>
        <begin position="1418"/>
        <end position="1438"/>
    </location>
</feature>
<dbReference type="PANTHER" id="PTHR22442">
    <property type="match status" value="1"/>
</dbReference>
<feature type="compositionally biased region" description="Basic residues" evidence="1">
    <location>
        <begin position="645"/>
        <end position="661"/>
    </location>
</feature>
<reference evidence="2" key="2">
    <citation type="submission" date="2025-09" db="UniProtKB">
        <authorList>
            <consortium name="Ensembl"/>
        </authorList>
    </citation>
    <scope>IDENTIFICATION</scope>
</reference>
<reference evidence="2" key="1">
    <citation type="submission" date="2025-08" db="UniProtKB">
        <authorList>
            <consortium name="Ensembl"/>
        </authorList>
    </citation>
    <scope>IDENTIFICATION</scope>
</reference>
<dbReference type="Ensembl" id="ENSCLMT00005010211.1">
    <property type="protein sequence ID" value="ENSCLMP00005009402.1"/>
    <property type="gene ID" value="ENSCLMG00005005279.1"/>
</dbReference>
<feature type="compositionally biased region" description="Acidic residues" evidence="1">
    <location>
        <begin position="529"/>
        <end position="548"/>
    </location>
</feature>
<feature type="compositionally biased region" description="Acidic residues" evidence="1">
    <location>
        <begin position="622"/>
        <end position="638"/>
    </location>
</feature>
<proteinExistence type="predicted"/>
<feature type="region of interest" description="Disordered" evidence="1">
    <location>
        <begin position="1236"/>
        <end position="1272"/>
    </location>
</feature>
<dbReference type="KEGG" id="clum:117736705"/>
<dbReference type="GeneID" id="117736705"/>
<feature type="compositionally biased region" description="Basic and acidic residues" evidence="1">
    <location>
        <begin position="1347"/>
        <end position="1368"/>
    </location>
</feature>
<dbReference type="PANTHER" id="PTHR22442:SF3">
    <property type="entry name" value="SOLUBLE LAMIN-ASSOCIATED PROTEIN OF 75 KDA"/>
    <property type="match status" value="1"/>
</dbReference>
<feature type="compositionally biased region" description="Basic and acidic residues" evidence="1">
    <location>
        <begin position="662"/>
        <end position="678"/>
    </location>
</feature>
<feature type="compositionally biased region" description="Basic and acidic residues" evidence="1">
    <location>
        <begin position="1597"/>
        <end position="1608"/>
    </location>
</feature>
<feature type="compositionally biased region" description="Basic and acidic residues" evidence="1">
    <location>
        <begin position="572"/>
        <end position="587"/>
    </location>
</feature>
<dbReference type="Proteomes" id="UP000694565">
    <property type="component" value="Unplaced"/>
</dbReference>
<keyword evidence="3" id="KW-1185">Reference proteome</keyword>
<feature type="compositionally biased region" description="Basic residues" evidence="1">
    <location>
        <begin position="1077"/>
        <end position="1092"/>
    </location>
</feature>
<feature type="compositionally biased region" description="Acidic residues" evidence="1">
    <location>
        <begin position="1132"/>
        <end position="1152"/>
    </location>
</feature>
<feature type="compositionally biased region" description="Polar residues" evidence="1">
    <location>
        <begin position="771"/>
        <end position="780"/>
    </location>
</feature>
<feature type="region of interest" description="Disordered" evidence="1">
    <location>
        <begin position="913"/>
        <end position="1212"/>
    </location>
</feature>
<protein>
    <recommendedName>
        <fullName evidence="4">Titin-like</fullName>
    </recommendedName>
</protein>
<feature type="region of interest" description="Disordered" evidence="1">
    <location>
        <begin position="1557"/>
        <end position="1726"/>
    </location>
</feature>
<organism evidence="2 3">
    <name type="scientific">Cyclopterus lumpus</name>
    <name type="common">Lumpsucker</name>
    <dbReference type="NCBI Taxonomy" id="8103"/>
    <lineage>
        <taxon>Eukaryota</taxon>
        <taxon>Metazoa</taxon>
        <taxon>Chordata</taxon>
        <taxon>Craniata</taxon>
        <taxon>Vertebrata</taxon>
        <taxon>Euteleostomi</taxon>
        <taxon>Actinopterygii</taxon>
        <taxon>Neopterygii</taxon>
        <taxon>Teleostei</taxon>
        <taxon>Neoteleostei</taxon>
        <taxon>Acanthomorphata</taxon>
        <taxon>Eupercaria</taxon>
        <taxon>Perciformes</taxon>
        <taxon>Cottioidei</taxon>
        <taxon>Cottales</taxon>
        <taxon>Cyclopteridae</taxon>
        <taxon>Cyclopterus</taxon>
    </lineage>
</organism>
<dbReference type="GeneTree" id="ENSGT00510000048902"/>
<feature type="compositionally biased region" description="Basic and acidic residues" evidence="1">
    <location>
        <begin position="956"/>
        <end position="968"/>
    </location>
</feature>
<feature type="compositionally biased region" description="Polar residues" evidence="1">
    <location>
        <begin position="1631"/>
        <end position="1640"/>
    </location>
</feature>
<feature type="region of interest" description="Disordered" evidence="1">
    <location>
        <begin position="614"/>
        <end position="704"/>
    </location>
</feature>
<feature type="compositionally biased region" description="Acidic residues" evidence="1">
    <location>
        <begin position="1098"/>
        <end position="1110"/>
    </location>
</feature>
<feature type="compositionally biased region" description="Acidic residues" evidence="1">
    <location>
        <begin position="1651"/>
        <end position="1667"/>
    </location>
</feature>
<evidence type="ECO:0000256" key="1">
    <source>
        <dbReference type="SAM" id="MobiDB-lite"/>
    </source>
</evidence>
<feature type="compositionally biased region" description="Basic and acidic residues" evidence="1">
    <location>
        <begin position="826"/>
        <end position="856"/>
    </location>
</feature>
<dbReference type="InterPro" id="IPR029625">
    <property type="entry name" value="FAM169"/>
</dbReference>